<keyword evidence="10" id="KW-1185">Reference proteome</keyword>
<gene>
    <name evidence="9" type="ORF">H5V45_12195</name>
</gene>
<keyword evidence="3 7" id="KW-0812">Transmembrane</keyword>
<feature type="transmembrane region" description="Helical" evidence="7">
    <location>
        <begin position="59"/>
        <end position="81"/>
    </location>
</feature>
<evidence type="ECO:0000313" key="10">
    <source>
        <dbReference type="Proteomes" id="UP000523955"/>
    </source>
</evidence>
<evidence type="ECO:0000256" key="5">
    <source>
        <dbReference type="ARBA" id="ARBA00023136"/>
    </source>
</evidence>
<evidence type="ECO:0000256" key="7">
    <source>
        <dbReference type="SAM" id="Phobius"/>
    </source>
</evidence>
<reference evidence="9 10" key="1">
    <citation type="submission" date="2020-08" db="EMBL/GenBank/DDBJ databases">
        <authorList>
            <person name="Seo M.-J."/>
        </authorList>
    </citation>
    <scope>NUCLEOTIDE SEQUENCE [LARGE SCALE GENOMIC DNA]</scope>
    <source>
        <strain evidence="9 10">KIGAM211</strain>
    </source>
</reference>
<evidence type="ECO:0000259" key="8">
    <source>
        <dbReference type="Pfam" id="PF06271"/>
    </source>
</evidence>
<dbReference type="Proteomes" id="UP000523955">
    <property type="component" value="Unassembled WGS sequence"/>
</dbReference>
<sequence>MSDYGNPPQDPNAQPNPYGQQPDPNANPYGQPPAYGAQGYGAATTGFDYAGWPKRVGAYLVDGILTSLAAIPAWIGYGILAGSAETTRDPNTGLTTTTMNGGAGSTILILIGLLTGLGFFIWNTCLKGGKTGYSIGKGVLGIKLVKADTGQPIGAGMAFVRYIAHILDSIPCYIGYLWPLWDSKRQTFADKVLGTVVVNQPKG</sequence>
<feature type="transmembrane region" description="Helical" evidence="7">
    <location>
        <begin position="101"/>
        <end position="122"/>
    </location>
</feature>
<organism evidence="9 10">
    <name type="scientific">Nocardioides luti</name>
    <dbReference type="NCBI Taxonomy" id="2761101"/>
    <lineage>
        <taxon>Bacteria</taxon>
        <taxon>Bacillati</taxon>
        <taxon>Actinomycetota</taxon>
        <taxon>Actinomycetes</taxon>
        <taxon>Propionibacteriales</taxon>
        <taxon>Nocardioidaceae</taxon>
        <taxon>Nocardioides</taxon>
    </lineage>
</organism>
<dbReference type="InterPro" id="IPR010432">
    <property type="entry name" value="RDD"/>
</dbReference>
<evidence type="ECO:0000256" key="1">
    <source>
        <dbReference type="ARBA" id="ARBA00004651"/>
    </source>
</evidence>
<evidence type="ECO:0000256" key="3">
    <source>
        <dbReference type="ARBA" id="ARBA00022692"/>
    </source>
</evidence>
<comment type="subcellular location">
    <subcellularLocation>
        <location evidence="1">Cell membrane</location>
        <topology evidence="1">Multi-pass membrane protein</topology>
    </subcellularLocation>
</comment>
<evidence type="ECO:0000313" key="9">
    <source>
        <dbReference type="EMBL" id="MBB6628080.1"/>
    </source>
</evidence>
<comment type="caution">
    <text evidence="9">The sequence shown here is derived from an EMBL/GenBank/DDBJ whole genome shotgun (WGS) entry which is preliminary data.</text>
</comment>
<accession>A0A7X0VB68</accession>
<feature type="region of interest" description="Disordered" evidence="6">
    <location>
        <begin position="1"/>
        <end position="34"/>
    </location>
</feature>
<evidence type="ECO:0000256" key="2">
    <source>
        <dbReference type="ARBA" id="ARBA00022475"/>
    </source>
</evidence>
<dbReference type="PANTHER" id="PTHR36115">
    <property type="entry name" value="PROLINE-RICH ANTIGEN HOMOLOG-RELATED"/>
    <property type="match status" value="1"/>
</dbReference>
<dbReference type="Pfam" id="PF06271">
    <property type="entry name" value="RDD"/>
    <property type="match status" value="1"/>
</dbReference>
<dbReference type="RefSeq" id="WP_185253170.1">
    <property type="nucleotide sequence ID" value="NZ_JACKXE010000001.1"/>
</dbReference>
<protein>
    <submittedName>
        <fullName evidence="9">RDD family protein</fullName>
    </submittedName>
</protein>
<proteinExistence type="predicted"/>
<dbReference type="GO" id="GO:0005886">
    <property type="term" value="C:plasma membrane"/>
    <property type="evidence" value="ECO:0007669"/>
    <property type="project" value="UniProtKB-SubCell"/>
</dbReference>
<dbReference type="InterPro" id="IPR051791">
    <property type="entry name" value="Pra-immunoreactive"/>
</dbReference>
<keyword evidence="4 7" id="KW-1133">Transmembrane helix</keyword>
<feature type="domain" description="RDD" evidence="8">
    <location>
        <begin position="49"/>
        <end position="193"/>
    </location>
</feature>
<name>A0A7X0VB68_9ACTN</name>
<dbReference type="EMBL" id="JACKXE010000001">
    <property type="protein sequence ID" value="MBB6628080.1"/>
    <property type="molecule type" value="Genomic_DNA"/>
</dbReference>
<dbReference type="PANTHER" id="PTHR36115:SF6">
    <property type="entry name" value="PROLINE-RICH ANTIGEN HOMOLOG"/>
    <property type="match status" value="1"/>
</dbReference>
<dbReference type="AlphaFoldDB" id="A0A7X0VB68"/>
<keyword evidence="2" id="KW-1003">Cell membrane</keyword>
<keyword evidence="5 7" id="KW-0472">Membrane</keyword>
<evidence type="ECO:0000256" key="4">
    <source>
        <dbReference type="ARBA" id="ARBA00022989"/>
    </source>
</evidence>
<evidence type="ECO:0000256" key="6">
    <source>
        <dbReference type="SAM" id="MobiDB-lite"/>
    </source>
</evidence>